<reference evidence="3 4" key="1">
    <citation type="submission" date="2016-05" db="EMBL/GenBank/DDBJ databases">
        <title>Single-cell genome of chain-forming Candidatus Thiomargarita nelsonii and comparison to other large sulfur-oxidizing bacteria.</title>
        <authorList>
            <person name="Winkel M."/>
            <person name="Salman V."/>
            <person name="Woyke T."/>
            <person name="Schulz-Vogt H."/>
            <person name="Richter M."/>
            <person name="Flood B."/>
            <person name="Bailey J."/>
            <person name="Amann R."/>
            <person name="Mussmann M."/>
        </authorList>
    </citation>
    <scope>NUCLEOTIDE SEQUENCE [LARGE SCALE GENOMIC DNA]</scope>
    <source>
        <strain evidence="3 4">THI036</strain>
    </source>
</reference>
<dbReference type="Proteomes" id="UP000076962">
    <property type="component" value="Unassembled WGS sequence"/>
</dbReference>
<comment type="caution">
    <text evidence="3">The sequence shown here is derived from an EMBL/GenBank/DDBJ whole genome shotgun (WGS) entry which is preliminary data.</text>
</comment>
<proteinExistence type="predicted"/>
<evidence type="ECO:0000313" key="4">
    <source>
        <dbReference type="Proteomes" id="UP000076962"/>
    </source>
</evidence>
<sequence>MTKRLKLKTALLLAAAVNVSYASESCFPPKKGQTPLDVLECLQKGLDTLTAKTEKQQKRIVELEKENEALRQKTDAISVLNNAENRIRFGSLDLVGDKPHANHGIGPALSFHSQFPDSKDNRHLYFHLGDTWNNQGVSKNDFVIHSWNHAYKNHVKHMVLRANGNVGIGTTPTEKLQVAGNVKATAFKTGDIFFEKDGETLWQMFEDENGLYLKQIKTGKTFRLMLEEIQ</sequence>
<feature type="signal peptide" evidence="2">
    <location>
        <begin position="1"/>
        <end position="22"/>
    </location>
</feature>
<name>A0A176S6B0_9GAMM</name>
<dbReference type="EMBL" id="LUTY01000243">
    <property type="protein sequence ID" value="OAD23641.1"/>
    <property type="molecule type" value="Genomic_DNA"/>
</dbReference>
<evidence type="ECO:0000313" key="3">
    <source>
        <dbReference type="EMBL" id="OAD23641.1"/>
    </source>
</evidence>
<gene>
    <name evidence="3" type="ORF">THIOM_000521</name>
</gene>
<keyword evidence="1" id="KW-0175">Coiled coil</keyword>
<feature type="coiled-coil region" evidence="1">
    <location>
        <begin position="46"/>
        <end position="83"/>
    </location>
</feature>
<keyword evidence="2" id="KW-0732">Signal</keyword>
<feature type="chain" id="PRO_5008049025" evidence="2">
    <location>
        <begin position="23"/>
        <end position="230"/>
    </location>
</feature>
<evidence type="ECO:0000256" key="1">
    <source>
        <dbReference type="SAM" id="Coils"/>
    </source>
</evidence>
<keyword evidence="4" id="KW-1185">Reference proteome</keyword>
<organism evidence="3 4">
    <name type="scientific">Candidatus Thiomargarita nelsonii</name>
    <dbReference type="NCBI Taxonomy" id="1003181"/>
    <lineage>
        <taxon>Bacteria</taxon>
        <taxon>Pseudomonadati</taxon>
        <taxon>Pseudomonadota</taxon>
        <taxon>Gammaproteobacteria</taxon>
        <taxon>Thiotrichales</taxon>
        <taxon>Thiotrichaceae</taxon>
        <taxon>Thiomargarita</taxon>
    </lineage>
</organism>
<dbReference type="AlphaFoldDB" id="A0A176S6B0"/>
<accession>A0A176S6B0</accession>
<protein>
    <submittedName>
        <fullName evidence="3">Secreted protein</fullName>
    </submittedName>
</protein>
<evidence type="ECO:0000256" key="2">
    <source>
        <dbReference type="SAM" id="SignalP"/>
    </source>
</evidence>